<dbReference type="Proteomes" id="UP000555728">
    <property type="component" value="Unassembled WGS sequence"/>
</dbReference>
<proteinExistence type="predicted"/>
<keyword evidence="1" id="KW-0238">DNA-binding</keyword>
<dbReference type="EMBL" id="JACIGI010000036">
    <property type="protein sequence ID" value="MBB4287401.1"/>
    <property type="molecule type" value="Genomic_DNA"/>
</dbReference>
<organism evidence="1 2">
    <name type="scientific">Roseospira goensis</name>
    <dbReference type="NCBI Taxonomy" id="391922"/>
    <lineage>
        <taxon>Bacteria</taxon>
        <taxon>Pseudomonadati</taxon>
        <taxon>Pseudomonadota</taxon>
        <taxon>Alphaproteobacteria</taxon>
        <taxon>Rhodospirillales</taxon>
        <taxon>Rhodospirillaceae</taxon>
        <taxon>Roseospira</taxon>
    </lineage>
</organism>
<gene>
    <name evidence="1" type="ORF">GGD88_003149</name>
</gene>
<evidence type="ECO:0000313" key="2">
    <source>
        <dbReference type="Proteomes" id="UP000555728"/>
    </source>
</evidence>
<dbReference type="GO" id="GO:0003677">
    <property type="term" value="F:DNA binding"/>
    <property type="evidence" value="ECO:0007669"/>
    <property type="project" value="UniProtKB-KW"/>
</dbReference>
<dbReference type="SUPFAM" id="SSF46785">
    <property type="entry name" value="Winged helix' DNA-binding domain"/>
    <property type="match status" value="1"/>
</dbReference>
<dbReference type="Gene3D" id="1.10.10.10">
    <property type="entry name" value="Winged helix-like DNA-binding domain superfamily/Winged helix DNA-binding domain"/>
    <property type="match status" value="1"/>
</dbReference>
<keyword evidence="2" id="KW-1185">Reference proteome</keyword>
<sequence length="225" mass="24993">MSRRPCHEEAALRVHVRRGHQGIWEAIRARQRDAAWSVRDIWRETGIQAPESVRDYVRRLERAGYVERAGHVAREDDRTGRAQAALYRLVRDAGPEAPRLRRDGTESPPTAQEAMWRTLRMIGRDGVTADDLVVMASTEAVPVTRGTAASYLRHLCRAGYLRVVEDGKPGHRPGTGRPARYALRAGRNTGPRAPMIVRLSHAVWDPNTGQFAGHVEADVSGGGRG</sequence>
<dbReference type="RefSeq" id="WP_184437111.1">
    <property type="nucleotide sequence ID" value="NZ_JACIGI010000036.1"/>
</dbReference>
<dbReference type="AlphaFoldDB" id="A0A7W6WLG6"/>
<protein>
    <submittedName>
        <fullName evidence="1">DNA-binding Lrp family transcriptional regulator</fullName>
    </submittedName>
</protein>
<evidence type="ECO:0000313" key="1">
    <source>
        <dbReference type="EMBL" id="MBB4287401.1"/>
    </source>
</evidence>
<reference evidence="1 2" key="1">
    <citation type="submission" date="2020-08" db="EMBL/GenBank/DDBJ databases">
        <title>Genome sequencing of Purple Non-Sulfur Bacteria from various extreme environments.</title>
        <authorList>
            <person name="Mayer M."/>
        </authorList>
    </citation>
    <scope>NUCLEOTIDE SEQUENCE [LARGE SCALE GENOMIC DNA]</scope>
    <source>
        <strain evidence="1 2">JA135</strain>
    </source>
</reference>
<dbReference type="InterPro" id="IPR036390">
    <property type="entry name" value="WH_DNA-bd_sf"/>
</dbReference>
<name>A0A7W6WLG6_9PROT</name>
<dbReference type="InterPro" id="IPR036388">
    <property type="entry name" value="WH-like_DNA-bd_sf"/>
</dbReference>
<accession>A0A7W6WLG6</accession>
<comment type="caution">
    <text evidence="1">The sequence shown here is derived from an EMBL/GenBank/DDBJ whole genome shotgun (WGS) entry which is preliminary data.</text>
</comment>